<keyword evidence="3" id="KW-1185">Reference proteome</keyword>
<dbReference type="Proteomes" id="UP001161405">
    <property type="component" value="Unassembled WGS sequence"/>
</dbReference>
<reference evidence="2" key="1">
    <citation type="journal article" date="2014" name="Int. J. Syst. Evol. Microbiol.">
        <title>Complete genome of a new Firmicutes species belonging to the dominant human colonic microbiota ('Ruminococcus bicirculans') reveals two chromosomes and a selective capacity to utilize plant glucans.</title>
        <authorList>
            <consortium name="NISC Comparative Sequencing Program"/>
            <person name="Wegmann U."/>
            <person name="Louis P."/>
            <person name="Goesmann A."/>
            <person name="Henrissat B."/>
            <person name="Duncan S.H."/>
            <person name="Flint H.J."/>
        </authorList>
    </citation>
    <scope>NUCLEOTIDE SEQUENCE</scope>
    <source>
        <strain evidence="2">NBRC 107169</strain>
    </source>
</reference>
<evidence type="ECO:0000313" key="2">
    <source>
        <dbReference type="EMBL" id="GLQ18353.1"/>
    </source>
</evidence>
<evidence type="ECO:0008006" key="4">
    <source>
        <dbReference type="Google" id="ProtNLM"/>
    </source>
</evidence>
<comment type="caution">
    <text evidence="2">The sequence shown here is derived from an EMBL/GenBank/DDBJ whole genome shotgun (WGS) entry which is preliminary data.</text>
</comment>
<dbReference type="Gene3D" id="2.40.128.20">
    <property type="match status" value="1"/>
</dbReference>
<sequence length="178" mass="18966">MKITSEVTKFGIALLAAISIQTMATPAYAAKADLELLQSYVGDWRGKGQVKLASTGDNETVLCKMKFTESSDSKIGMDGRCSLAGSTLAMRGTVGYIEARRRFEAVMSSNTSFQGVAVGKRSGKNLSFALNNIKSETNDAFDIGVSLKLVGGKINVQFDILHKASGGKSVANIPFSKR</sequence>
<dbReference type="RefSeq" id="WP_284365238.1">
    <property type="nucleotide sequence ID" value="NZ_BSNI01000002.1"/>
</dbReference>
<reference evidence="2" key="2">
    <citation type="submission" date="2023-01" db="EMBL/GenBank/DDBJ databases">
        <title>Draft genome sequence of Maritalea porphyrae strain NBRC 107169.</title>
        <authorList>
            <person name="Sun Q."/>
            <person name="Mori K."/>
        </authorList>
    </citation>
    <scope>NUCLEOTIDE SEQUENCE</scope>
    <source>
        <strain evidence="2">NBRC 107169</strain>
    </source>
</reference>
<proteinExistence type="predicted"/>
<evidence type="ECO:0000256" key="1">
    <source>
        <dbReference type="SAM" id="SignalP"/>
    </source>
</evidence>
<name>A0ABQ5UUW4_9HYPH</name>
<feature type="chain" id="PRO_5045204081" description="DUF1794 domain-containing protein" evidence="1">
    <location>
        <begin position="30"/>
        <end position="178"/>
    </location>
</feature>
<dbReference type="EMBL" id="BSNI01000002">
    <property type="protein sequence ID" value="GLQ18353.1"/>
    <property type="molecule type" value="Genomic_DNA"/>
</dbReference>
<dbReference type="InterPro" id="IPR012674">
    <property type="entry name" value="Calycin"/>
</dbReference>
<protein>
    <recommendedName>
        <fullName evidence="4">DUF1794 domain-containing protein</fullName>
    </recommendedName>
</protein>
<evidence type="ECO:0000313" key="3">
    <source>
        <dbReference type="Proteomes" id="UP001161405"/>
    </source>
</evidence>
<keyword evidence="1" id="KW-0732">Signal</keyword>
<accession>A0ABQ5UUW4</accession>
<gene>
    <name evidence="2" type="ORF">GCM10007879_26020</name>
</gene>
<feature type="signal peptide" evidence="1">
    <location>
        <begin position="1"/>
        <end position="29"/>
    </location>
</feature>
<organism evidence="2 3">
    <name type="scientific">Maritalea porphyrae</name>
    <dbReference type="NCBI Taxonomy" id="880732"/>
    <lineage>
        <taxon>Bacteria</taxon>
        <taxon>Pseudomonadati</taxon>
        <taxon>Pseudomonadota</taxon>
        <taxon>Alphaproteobacteria</taxon>
        <taxon>Hyphomicrobiales</taxon>
        <taxon>Devosiaceae</taxon>
        <taxon>Maritalea</taxon>
    </lineage>
</organism>